<comment type="caution">
    <text evidence="7">The sequence shown here is derived from an EMBL/GenBank/DDBJ whole genome shotgun (WGS) entry which is preliminary data.</text>
</comment>
<feature type="transmembrane region" description="Helical" evidence="5">
    <location>
        <begin position="189"/>
        <end position="207"/>
    </location>
</feature>
<keyword evidence="5" id="KW-1133">Transmembrane helix</keyword>
<organism evidence="7 8">
    <name type="scientific">Vagococcus allomyrinae</name>
    <dbReference type="NCBI Taxonomy" id="2794353"/>
    <lineage>
        <taxon>Bacteria</taxon>
        <taxon>Bacillati</taxon>
        <taxon>Bacillota</taxon>
        <taxon>Bacilli</taxon>
        <taxon>Lactobacillales</taxon>
        <taxon>Enterococcaceae</taxon>
        <taxon>Vagococcus</taxon>
    </lineage>
</organism>
<dbReference type="Proteomes" id="UP000674938">
    <property type="component" value="Unassembled WGS sequence"/>
</dbReference>
<evidence type="ECO:0000259" key="6">
    <source>
        <dbReference type="PROSITE" id="PS50847"/>
    </source>
</evidence>
<name>A0A940SUJ7_9ENTE</name>
<evidence type="ECO:0000313" key="7">
    <source>
        <dbReference type="EMBL" id="MBP1040136.1"/>
    </source>
</evidence>
<keyword evidence="4" id="KW-0572">Peptidoglycan-anchor</keyword>
<dbReference type="EMBL" id="JAEEGA010000002">
    <property type="protein sequence ID" value="MBP1040136.1"/>
    <property type="molecule type" value="Genomic_DNA"/>
</dbReference>
<keyword evidence="2" id="KW-0964">Secreted</keyword>
<keyword evidence="3" id="KW-0732">Signal</keyword>
<proteinExistence type="predicted"/>
<evidence type="ECO:0000256" key="5">
    <source>
        <dbReference type="SAM" id="Phobius"/>
    </source>
</evidence>
<keyword evidence="8" id="KW-1185">Reference proteome</keyword>
<evidence type="ECO:0000256" key="3">
    <source>
        <dbReference type="ARBA" id="ARBA00022729"/>
    </source>
</evidence>
<sequence>MAGTLFVGVTSVSAATLPPGLVIADDSGLTVSKEGEYFIDMPNVLPGDVYTKEITIRSMDEKDPFDIGLRVKKISSNGDIDFNQQVTVKLELEGKEIYQGPLLGNGSFDWTKTSLALGTYRFGTDRVLKATFKVAKDLKADSYEKESELKYEWQFIATRDDKPIEKPKPDNKKPPLLRLPQTGEEWRNLIYKVLVGFLLILIALLLWKQKRREQGR</sequence>
<evidence type="ECO:0000256" key="2">
    <source>
        <dbReference type="ARBA" id="ARBA00022525"/>
    </source>
</evidence>
<dbReference type="PROSITE" id="PS50847">
    <property type="entry name" value="GRAM_POS_ANCHORING"/>
    <property type="match status" value="1"/>
</dbReference>
<gene>
    <name evidence="7" type="ORF">I6N95_03835</name>
</gene>
<accession>A0A940SUJ7</accession>
<feature type="domain" description="Gram-positive cocci surface proteins LPxTG" evidence="6">
    <location>
        <begin position="179"/>
        <end position="216"/>
    </location>
</feature>
<keyword evidence="5" id="KW-0812">Transmembrane</keyword>
<evidence type="ECO:0000313" key="8">
    <source>
        <dbReference type="Proteomes" id="UP000674938"/>
    </source>
</evidence>
<keyword evidence="1" id="KW-0134">Cell wall</keyword>
<dbReference type="AlphaFoldDB" id="A0A940SUJ7"/>
<reference evidence="7" key="1">
    <citation type="submission" date="2020-12" db="EMBL/GenBank/DDBJ databases">
        <title>Vagococcus allomyrinae sp. nov. and Enterococcus lavae sp. nov., isolated from the larvae of Allomyrina dichotoma.</title>
        <authorList>
            <person name="Lee S.D."/>
        </authorList>
    </citation>
    <scope>NUCLEOTIDE SEQUENCE</scope>
    <source>
        <strain evidence="7">BWB3-3</strain>
    </source>
</reference>
<dbReference type="InterPro" id="IPR019931">
    <property type="entry name" value="LPXTG_anchor"/>
</dbReference>
<evidence type="ECO:0000256" key="1">
    <source>
        <dbReference type="ARBA" id="ARBA00022512"/>
    </source>
</evidence>
<evidence type="ECO:0000256" key="4">
    <source>
        <dbReference type="ARBA" id="ARBA00023088"/>
    </source>
</evidence>
<protein>
    <submittedName>
        <fullName evidence="7">Cell wall protein</fullName>
    </submittedName>
</protein>
<keyword evidence="5" id="KW-0472">Membrane</keyword>